<evidence type="ECO:0000256" key="3">
    <source>
        <dbReference type="ARBA" id="ARBA00023157"/>
    </source>
</evidence>
<dbReference type="CDD" id="cd02966">
    <property type="entry name" value="TlpA_like_family"/>
    <property type="match status" value="1"/>
</dbReference>
<dbReference type="SUPFAM" id="SSF52833">
    <property type="entry name" value="Thioredoxin-like"/>
    <property type="match status" value="1"/>
</dbReference>
<sequence>MKKIKIVVLTVLAMCFTLDKTIKAQIISVRLKTDTTFSTSEHAVWVSNDSSVIANIPYKHYPFWSLRKFTYYSLQARYETALNSAGGVTFFKRYATENNYDTTFLSKQSIPGNFIYLVTGLDSNGRKHVTIDANNNHDLSDDKEYIFEDSNQVNLAPIVYATISYYNGQQVMQANVPLQLKAFETAFADDFYKSVSEKNLDVGLNEVFYNRQAIVVINEKKYLFTIKDYNELRPRGAYSVNIQKLPYDARNNNNYYYKNTDTLEFDGNLYTILSFENNQLQLTPAGKSAYKGADVGTLAPNIIAKDLITNGPFSLKRLKGKYVLIDFWGSWCVPCINLIPELRAANDKYKNSIQFVSIAYDRDADKIKLKKLIETNNMNWIHLMDDKDARGGIVDRYKVNAFPTSVLIDPSGKVIYRGVADTGLKRLFAYFDSLKR</sequence>
<dbReference type="Pfam" id="PF13905">
    <property type="entry name" value="Thioredoxin_8"/>
    <property type="match status" value="1"/>
</dbReference>
<comment type="subcellular location">
    <subcellularLocation>
        <location evidence="1">Cell envelope</location>
    </subcellularLocation>
</comment>
<accession>A0A4Y8SEK1</accession>
<proteinExistence type="predicted"/>
<organism evidence="6 7">
    <name type="scientific">Mucilaginibacter psychrotolerans</name>
    <dbReference type="NCBI Taxonomy" id="1524096"/>
    <lineage>
        <taxon>Bacteria</taxon>
        <taxon>Pseudomonadati</taxon>
        <taxon>Bacteroidota</taxon>
        <taxon>Sphingobacteriia</taxon>
        <taxon>Sphingobacteriales</taxon>
        <taxon>Sphingobacteriaceae</taxon>
        <taxon>Mucilaginibacter</taxon>
    </lineage>
</organism>
<keyword evidence="7" id="KW-1185">Reference proteome</keyword>
<dbReference type="OrthoDB" id="1095575at2"/>
<dbReference type="InterPro" id="IPR013766">
    <property type="entry name" value="Thioredoxin_domain"/>
</dbReference>
<dbReference type="PANTHER" id="PTHR42852">
    <property type="entry name" value="THIOL:DISULFIDE INTERCHANGE PROTEIN DSBE"/>
    <property type="match status" value="1"/>
</dbReference>
<evidence type="ECO:0000256" key="4">
    <source>
        <dbReference type="ARBA" id="ARBA00023284"/>
    </source>
</evidence>
<dbReference type="Proteomes" id="UP000297540">
    <property type="component" value="Unassembled WGS sequence"/>
</dbReference>
<keyword evidence="3" id="KW-1015">Disulfide bond</keyword>
<comment type="caution">
    <text evidence="6">The sequence shown here is derived from an EMBL/GenBank/DDBJ whole genome shotgun (WGS) entry which is preliminary data.</text>
</comment>
<dbReference type="AlphaFoldDB" id="A0A4Y8SEK1"/>
<dbReference type="GO" id="GO:0030313">
    <property type="term" value="C:cell envelope"/>
    <property type="evidence" value="ECO:0007669"/>
    <property type="project" value="UniProtKB-SubCell"/>
</dbReference>
<dbReference type="Gene3D" id="3.40.30.10">
    <property type="entry name" value="Glutaredoxin"/>
    <property type="match status" value="1"/>
</dbReference>
<protein>
    <submittedName>
        <fullName evidence="6">TlpA family protein disulfide reductase</fullName>
    </submittedName>
</protein>
<dbReference type="PANTHER" id="PTHR42852:SF6">
    <property type="entry name" value="THIOL:DISULFIDE INTERCHANGE PROTEIN DSBE"/>
    <property type="match status" value="1"/>
</dbReference>
<dbReference type="EMBL" id="SOZE01000011">
    <property type="protein sequence ID" value="TFF37322.1"/>
    <property type="molecule type" value="Genomic_DNA"/>
</dbReference>
<dbReference type="InterPro" id="IPR012336">
    <property type="entry name" value="Thioredoxin-like_fold"/>
</dbReference>
<evidence type="ECO:0000256" key="1">
    <source>
        <dbReference type="ARBA" id="ARBA00004196"/>
    </source>
</evidence>
<evidence type="ECO:0000313" key="6">
    <source>
        <dbReference type="EMBL" id="TFF37322.1"/>
    </source>
</evidence>
<evidence type="ECO:0000259" key="5">
    <source>
        <dbReference type="PROSITE" id="PS51352"/>
    </source>
</evidence>
<reference evidence="6 7" key="1">
    <citation type="journal article" date="2017" name="Int. J. Syst. Evol. Microbiol.">
        <title>Mucilaginibacterpsychrotolerans sp. nov., isolated from peatlands.</title>
        <authorList>
            <person name="Deng Y."/>
            <person name="Shen L."/>
            <person name="Xu B."/>
            <person name="Liu Y."/>
            <person name="Gu Z."/>
            <person name="Liu H."/>
            <person name="Zhou Y."/>
        </authorList>
    </citation>
    <scope>NUCLEOTIDE SEQUENCE [LARGE SCALE GENOMIC DNA]</scope>
    <source>
        <strain evidence="6 7">NH7-4</strain>
    </source>
</reference>
<dbReference type="PROSITE" id="PS51352">
    <property type="entry name" value="THIOREDOXIN_2"/>
    <property type="match status" value="1"/>
</dbReference>
<dbReference type="InterPro" id="IPR036249">
    <property type="entry name" value="Thioredoxin-like_sf"/>
</dbReference>
<keyword evidence="2" id="KW-0201">Cytochrome c-type biogenesis</keyword>
<keyword evidence="4" id="KW-0676">Redox-active center</keyword>
<evidence type="ECO:0000313" key="7">
    <source>
        <dbReference type="Proteomes" id="UP000297540"/>
    </source>
</evidence>
<name>A0A4Y8SEK1_9SPHI</name>
<feature type="domain" description="Thioredoxin" evidence="5">
    <location>
        <begin position="293"/>
        <end position="436"/>
    </location>
</feature>
<dbReference type="RefSeq" id="WP_133231193.1">
    <property type="nucleotide sequence ID" value="NZ_SOZE01000011.1"/>
</dbReference>
<dbReference type="InterPro" id="IPR050553">
    <property type="entry name" value="Thioredoxin_ResA/DsbE_sf"/>
</dbReference>
<gene>
    <name evidence="6" type="ORF">E2R66_12885</name>
</gene>
<dbReference type="GO" id="GO:0017004">
    <property type="term" value="P:cytochrome complex assembly"/>
    <property type="evidence" value="ECO:0007669"/>
    <property type="project" value="UniProtKB-KW"/>
</dbReference>
<evidence type="ECO:0000256" key="2">
    <source>
        <dbReference type="ARBA" id="ARBA00022748"/>
    </source>
</evidence>